<protein>
    <recommendedName>
        <fullName evidence="4">F-box domain-containing protein</fullName>
    </recommendedName>
</protein>
<keyword evidence="3" id="KW-1185">Reference proteome</keyword>
<dbReference type="Proteomes" id="UP001465755">
    <property type="component" value="Unassembled WGS sequence"/>
</dbReference>
<comment type="caution">
    <text evidence="2">The sequence shown here is derived from an EMBL/GenBank/DDBJ whole genome shotgun (WGS) entry which is preliminary data.</text>
</comment>
<dbReference type="AlphaFoldDB" id="A0AAW1PQI6"/>
<organism evidence="2 3">
    <name type="scientific">Symbiochloris irregularis</name>
    <dbReference type="NCBI Taxonomy" id="706552"/>
    <lineage>
        <taxon>Eukaryota</taxon>
        <taxon>Viridiplantae</taxon>
        <taxon>Chlorophyta</taxon>
        <taxon>core chlorophytes</taxon>
        <taxon>Trebouxiophyceae</taxon>
        <taxon>Trebouxiales</taxon>
        <taxon>Trebouxiaceae</taxon>
        <taxon>Symbiochloris</taxon>
    </lineage>
</organism>
<evidence type="ECO:0000256" key="1">
    <source>
        <dbReference type="SAM" id="MobiDB-lite"/>
    </source>
</evidence>
<name>A0AAW1PQI6_9CHLO</name>
<dbReference type="EMBL" id="JALJOQ010000009">
    <property type="protein sequence ID" value="KAK9812095.1"/>
    <property type="molecule type" value="Genomic_DNA"/>
</dbReference>
<gene>
    <name evidence="2" type="ORF">WJX73_006203</name>
</gene>
<reference evidence="2 3" key="1">
    <citation type="journal article" date="2024" name="Nat. Commun.">
        <title>Phylogenomics reveals the evolutionary origins of lichenization in chlorophyte algae.</title>
        <authorList>
            <person name="Puginier C."/>
            <person name="Libourel C."/>
            <person name="Otte J."/>
            <person name="Skaloud P."/>
            <person name="Haon M."/>
            <person name="Grisel S."/>
            <person name="Petersen M."/>
            <person name="Berrin J.G."/>
            <person name="Delaux P.M."/>
            <person name="Dal Grande F."/>
            <person name="Keller J."/>
        </authorList>
    </citation>
    <scope>NUCLEOTIDE SEQUENCE [LARGE SCALE GENOMIC DNA]</scope>
    <source>
        <strain evidence="2 3">SAG 2036</strain>
    </source>
</reference>
<evidence type="ECO:0000313" key="3">
    <source>
        <dbReference type="Proteomes" id="UP001465755"/>
    </source>
</evidence>
<accession>A0AAW1PQI6</accession>
<feature type="compositionally biased region" description="Polar residues" evidence="1">
    <location>
        <begin position="52"/>
        <end position="64"/>
    </location>
</feature>
<evidence type="ECO:0008006" key="4">
    <source>
        <dbReference type="Google" id="ProtNLM"/>
    </source>
</evidence>
<proteinExistence type="predicted"/>
<sequence length="327" mass="35335">MSATLPHPTSEHGAKENALAAMRDANLQCTSSLENMFSRAIALSDSRDPPDTQDTAASGRNRESSLISQELQDVTAAHLLPLLTIQALGSLACSCRTMRALTKARHGIWAAAARASLLPHEASGIHVSADRASVQHLLLRRYQAQRNLLAGQPPAHNVLEAPSQCMKRHAARRRPSEMSFSPDGGLLAANFEGECLAVYEAAVGKELRCWSYARMASWLNVAMTGLRFVWADDNERVTACACRDTTGEPLAQLPFIDLHMLTGLYERKCTFKPGPGKAAVALENCLSSMGKHAAILVEVQADWGTASHVPESIAGRYSLPCLPRALC</sequence>
<evidence type="ECO:0000313" key="2">
    <source>
        <dbReference type="EMBL" id="KAK9812095.1"/>
    </source>
</evidence>
<feature type="region of interest" description="Disordered" evidence="1">
    <location>
        <begin position="41"/>
        <end position="64"/>
    </location>
</feature>